<dbReference type="EMBL" id="BTGU01000143">
    <property type="protein sequence ID" value="GMN63124.1"/>
    <property type="molecule type" value="Genomic_DNA"/>
</dbReference>
<protein>
    <submittedName>
        <fullName evidence="1">Uncharacterized protein</fullName>
    </submittedName>
</protein>
<evidence type="ECO:0000313" key="2">
    <source>
        <dbReference type="Proteomes" id="UP001187192"/>
    </source>
</evidence>
<dbReference type="AlphaFoldDB" id="A0AA88J5G0"/>
<gene>
    <name evidence="1" type="ORF">TIFTF001_032206</name>
</gene>
<dbReference type="Gramene" id="FCD_00028543-RA">
    <property type="protein sequence ID" value="FCD_00028543-RA:cds"/>
    <property type="gene ID" value="FCD_00028543"/>
</dbReference>
<sequence>MVVEATERLHVVDLQEMTVKATDERSFWSASWVLGIRGVGNWGIWG</sequence>
<evidence type="ECO:0000313" key="1">
    <source>
        <dbReference type="EMBL" id="GMN63124.1"/>
    </source>
</evidence>
<dbReference type="Proteomes" id="UP001187192">
    <property type="component" value="Unassembled WGS sequence"/>
</dbReference>
<reference evidence="1" key="1">
    <citation type="submission" date="2023-07" db="EMBL/GenBank/DDBJ databases">
        <title>draft genome sequence of fig (Ficus carica).</title>
        <authorList>
            <person name="Takahashi T."/>
            <person name="Nishimura K."/>
        </authorList>
    </citation>
    <scope>NUCLEOTIDE SEQUENCE</scope>
</reference>
<proteinExistence type="predicted"/>
<keyword evidence="2" id="KW-1185">Reference proteome</keyword>
<name>A0AA88J5G0_FICCA</name>
<organism evidence="1 2">
    <name type="scientific">Ficus carica</name>
    <name type="common">Common fig</name>
    <dbReference type="NCBI Taxonomy" id="3494"/>
    <lineage>
        <taxon>Eukaryota</taxon>
        <taxon>Viridiplantae</taxon>
        <taxon>Streptophyta</taxon>
        <taxon>Embryophyta</taxon>
        <taxon>Tracheophyta</taxon>
        <taxon>Spermatophyta</taxon>
        <taxon>Magnoliopsida</taxon>
        <taxon>eudicotyledons</taxon>
        <taxon>Gunneridae</taxon>
        <taxon>Pentapetalae</taxon>
        <taxon>rosids</taxon>
        <taxon>fabids</taxon>
        <taxon>Rosales</taxon>
        <taxon>Moraceae</taxon>
        <taxon>Ficeae</taxon>
        <taxon>Ficus</taxon>
    </lineage>
</organism>
<comment type="caution">
    <text evidence="1">The sequence shown here is derived from an EMBL/GenBank/DDBJ whole genome shotgun (WGS) entry which is preliminary data.</text>
</comment>
<accession>A0AA88J5G0</accession>